<dbReference type="Pfam" id="PF04230">
    <property type="entry name" value="PS_pyruv_trans"/>
    <property type="match status" value="1"/>
</dbReference>
<dbReference type="GO" id="GO:0016740">
    <property type="term" value="F:transferase activity"/>
    <property type="evidence" value="ECO:0007669"/>
    <property type="project" value="UniProtKB-KW"/>
</dbReference>
<dbReference type="Proteomes" id="UP000181936">
    <property type="component" value="Chromosome"/>
</dbReference>
<dbReference type="EMBL" id="CP016020">
    <property type="protein sequence ID" value="APH06058.1"/>
    <property type="molecule type" value="Genomic_DNA"/>
</dbReference>
<dbReference type="RefSeq" id="WP_072580861.1">
    <property type="nucleotide sequence ID" value="NZ_CP016020.1"/>
</dbReference>
<dbReference type="InterPro" id="IPR007345">
    <property type="entry name" value="Polysacch_pyruvyl_Trfase"/>
</dbReference>
<keyword evidence="3" id="KW-1185">Reference proteome</keyword>
<dbReference type="AlphaFoldDB" id="A0A1L3MUQ0"/>
<keyword evidence="2" id="KW-0808">Transferase</keyword>
<dbReference type="OrthoDB" id="3199616at2"/>
<evidence type="ECO:0000313" key="2">
    <source>
        <dbReference type="EMBL" id="APH06058.1"/>
    </source>
</evidence>
<organism evidence="2 3">
    <name type="scientific">Bacillus weihaiensis</name>
    <dbReference type="NCBI Taxonomy" id="1547283"/>
    <lineage>
        <taxon>Bacteria</taxon>
        <taxon>Bacillati</taxon>
        <taxon>Bacillota</taxon>
        <taxon>Bacilli</taxon>
        <taxon>Bacillales</taxon>
        <taxon>Bacillaceae</taxon>
        <taxon>Bacillus</taxon>
    </lineage>
</organism>
<dbReference type="PANTHER" id="PTHR36836">
    <property type="entry name" value="COLANIC ACID BIOSYNTHESIS PROTEIN WCAK"/>
    <property type="match status" value="1"/>
</dbReference>
<feature type="domain" description="Polysaccharide pyruvyl transferase" evidence="1">
    <location>
        <begin position="45"/>
        <end position="305"/>
    </location>
</feature>
<dbReference type="STRING" id="1547283.A9C19_15645"/>
<accession>A0A1L3MUQ0</accession>
<proteinExistence type="predicted"/>
<name>A0A1L3MUQ0_9BACI</name>
<dbReference type="KEGG" id="bwh:A9C19_15645"/>
<reference evidence="2 3" key="1">
    <citation type="journal article" date="2016" name="Sci. Rep.">
        <title>Complete genome sequence and transcriptomic analysis of a novel marine strain Bacillus weihaiensis reveals the mechanism of brown algae degradation.</title>
        <authorList>
            <person name="Zhu Y."/>
            <person name="Chen P."/>
            <person name="Bao Y."/>
            <person name="Men Y."/>
            <person name="Zeng Y."/>
            <person name="Yang J."/>
            <person name="Sun J."/>
            <person name="Sun Y."/>
        </authorList>
    </citation>
    <scope>NUCLEOTIDE SEQUENCE [LARGE SCALE GENOMIC DNA]</scope>
    <source>
        <strain evidence="2 3">Alg07</strain>
    </source>
</reference>
<gene>
    <name evidence="2" type="ORF">A9C19_15645</name>
</gene>
<evidence type="ECO:0000259" key="1">
    <source>
        <dbReference type="Pfam" id="PF04230"/>
    </source>
</evidence>
<dbReference type="PANTHER" id="PTHR36836:SF1">
    <property type="entry name" value="COLANIC ACID BIOSYNTHESIS PROTEIN WCAK"/>
    <property type="match status" value="1"/>
</dbReference>
<protein>
    <submittedName>
        <fullName evidence="2">Pyruvyl transferase superfamily protein</fullName>
    </submittedName>
</protein>
<evidence type="ECO:0000313" key="3">
    <source>
        <dbReference type="Proteomes" id="UP000181936"/>
    </source>
</evidence>
<sequence length="371" mass="42001">MRKILLSGYYGEYNTGDDALLASSSFGCSQFLQSSKTLATAYHIPEFERELQVTPLYVKQEKMKSENLMRLYYHALTSNLIVFGGGSVFHSTDKLTRDSDLIDLSRGRGAVALGVSFGPFRDSGAEQACKTFIKKLSYIGVRDEESFELVKSLVPDVHVEKTFDLAPLFPLSQVDEFLGTKPVKRRGLAISLCHYERYVGLNKDIEEIRLEKISRVLNRLTVEDVEELIFIDFNGHPVFGDVDIHKEMMSRLKGKIPMSRIPYSHNPATVLRLISTCKGMIGMRLHSCVFGYMTETPTIILSYHPKCMGWAEQIRSHPDFTMDSTDFEEEQLYSSIINILHNNYEPPIMPLATAQKLAMKNWEGALCAISQ</sequence>